<evidence type="ECO:0000256" key="10">
    <source>
        <dbReference type="ARBA" id="ARBA00023128"/>
    </source>
</evidence>
<dbReference type="GO" id="GO:0022857">
    <property type="term" value="F:transmembrane transporter activity"/>
    <property type="evidence" value="ECO:0007669"/>
    <property type="project" value="UniProtKB-ARBA"/>
</dbReference>
<dbReference type="InterPro" id="IPR050391">
    <property type="entry name" value="Mito_Metabolite_Transporter"/>
</dbReference>
<keyword evidence="4 13" id="KW-0813">Transport</keyword>
<organism evidence="14 15">
    <name type="scientific">Elliptochloris bilobata</name>
    <dbReference type="NCBI Taxonomy" id="381761"/>
    <lineage>
        <taxon>Eukaryota</taxon>
        <taxon>Viridiplantae</taxon>
        <taxon>Chlorophyta</taxon>
        <taxon>core chlorophytes</taxon>
        <taxon>Trebouxiophyceae</taxon>
        <taxon>Trebouxiophyceae incertae sedis</taxon>
        <taxon>Elliptochloris clade</taxon>
        <taxon>Elliptochloris</taxon>
    </lineage>
</organism>
<dbReference type="Gene3D" id="1.50.40.10">
    <property type="entry name" value="Mitochondrial carrier domain"/>
    <property type="match status" value="1"/>
</dbReference>
<evidence type="ECO:0000256" key="3">
    <source>
        <dbReference type="ARBA" id="ARBA00006375"/>
    </source>
</evidence>
<proteinExistence type="inferred from homology"/>
<dbReference type="EMBL" id="JALJOU010000048">
    <property type="protein sequence ID" value="KAK9830971.1"/>
    <property type="molecule type" value="Genomic_DNA"/>
</dbReference>
<dbReference type="AlphaFoldDB" id="A0AAW1RAY9"/>
<feature type="repeat" description="Solcar" evidence="12">
    <location>
        <begin position="11"/>
        <end position="100"/>
    </location>
</feature>
<accession>A0AAW1RAY9</accession>
<evidence type="ECO:0000256" key="2">
    <source>
        <dbReference type="ARBA" id="ARBA00004273"/>
    </source>
</evidence>
<keyword evidence="10" id="KW-0496">Mitochondrion</keyword>
<evidence type="ECO:0000256" key="11">
    <source>
        <dbReference type="ARBA" id="ARBA00023136"/>
    </source>
</evidence>
<keyword evidence="15" id="KW-1185">Reference proteome</keyword>
<dbReference type="PRINTS" id="PR00784">
    <property type="entry name" value="MTUNCOUPLING"/>
</dbReference>
<dbReference type="Pfam" id="PF00153">
    <property type="entry name" value="Mito_carr"/>
    <property type="match status" value="3"/>
</dbReference>
<gene>
    <name evidence="14" type="ORF">WJX81_004075</name>
</gene>
<dbReference type="InterPro" id="IPR023395">
    <property type="entry name" value="MCP_dom_sf"/>
</dbReference>
<evidence type="ECO:0000256" key="13">
    <source>
        <dbReference type="RuleBase" id="RU000488"/>
    </source>
</evidence>
<dbReference type="SUPFAM" id="SSF103506">
    <property type="entry name" value="Mitochondrial carrier"/>
    <property type="match status" value="1"/>
</dbReference>
<keyword evidence="6" id="KW-0677">Repeat</keyword>
<evidence type="ECO:0000256" key="6">
    <source>
        <dbReference type="ARBA" id="ARBA00022737"/>
    </source>
</evidence>
<comment type="similarity">
    <text evidence="3 13">Belongs to the mitochondrial carrier (TC 2.A.29) family.</text>
</comment>
<evidence type="ECO:0000256" key="1">
    <source>
        <dbReference type="ARBA" id="ARBA00004141"/>
    </source>
</evidence>
<evidence type="ECO:0000256" key="9">
    <source>
        <dbReference type="ARBA" id="ARBA00023016"/>
    </source>
</evidence>
<dbReference type="Proteomes" id="UP001445335">
    <property type="component" value="Unassembled WGS sequence"/>
</dbReference>
<comment type="subcellular location">
    <subcellularLocation>
        <location evidence="1">Membrane</location>
        <topology evidence="1">Multi-pass membrane protein</topology>
    </subcellularLocation>
    <subcellularLocation>
        <location evidence="2">Mitochondrion inner membrane</location>
    </subcellularLocation>
</comment>
<evidence type="ECO:0000256" key="5">
    <source>
        <dbReference type="ARBA" id="ARBA00022692"/>
    </source>
</evidence>
<feature type="repeat" description="Solcar" evidence="12">
    <location>
        <begin position="229"/>
        <end position="314"/>
    </location>
</feature>
<evidence type="ECO:0000313" key="14">
    <source>
        <dbReference type="EMBL" id="KAK9830971.1"/>
    </source>
</evidence>
<dbReference type="GO" id="GO:0005743">
    <property type="term" value="C:mitochondrial inner membrane"/>
    <property type="evidence" value="ECO:0007669"/>
    <property type="project" value="UniProtKB-SubCell"/>
</dbReference>
<keyword evidence="11 12" id="KW-0472">Membrane</keyword>
<dbReference type="FunFam" id="1.50.40.10:FF:000019">
    <property type="entry name" value="Mitochondrial uncoupling protein 1"/>
    <property type="match status" value="1"/>
</dbReference>
<evidence type="ECO:0008006" key="16">
    <source>
        <dbReference type="Google" id="ProtNLM"/>
    </source>
</evidence>
<dbReference type="InterPro" id="IPR002067">
    <property type="entry name" value="MCP"/>
</dbReference>
<dbReference type="PROSITE" id="PS50920">
    <property type="entry name" value="SOLCAR"/>
    <property type="match status" value="3"/>
</dbReference>
<sequence length="319" mass="33736">MSPLADSAAPLSIWKSFAASAFATCTAEVATLPLDTAKVRLQLQAKSDGVPKYKGLLGTVRTVAQEEGPRALWNGLEAGLHRQFLFGGIRIGLYEPVKRLFMGEKATGEAPLYLKIAAGLTTGALAIMIANPTDLVKVRMQAASTAAQAQTVAATTGASVGGAEKAAAEARRYPNARAAYGIIAREEGVAGLWTGVGPNIARNAIINAVELASYDTIKSSLISTGFFTDSLPTHVVAGLGAGFLAVCVGSPVDVVKSRMMGDRQGQYSGMLDCFVKSFRSGGLGTFYQGFLPNFARLGSWNVVMFLTMEQAKRFLREWS</sequence>
<dbReference type="PANTHER" id="PTHR45618">
    <property type="entry name" value="MITOCHONDRIAL DICARBOXYLATE CARRIER-RELATED"/>
    <property type="match status" value="1"/>
</dbReference>
<evidence type="ECO:0000256" key="7">
    <source>
        <dbReference type="ARBA" id="ARBA00022792"/>
    </source>
</evidence>
<evidence type="ECO:0000256" key="4">
    <source>
        <dbReference type="ARBA" id="ARBA00022448"/>
    </source>
</evidence>
<dbReference type="InterPro" id="IPR018108">
    <property type="entry name" value="MCP_transmembrane"/>
</dbReference>
<evidence type="ECO:0000256" key="8">
    <source>
        <dbReference type="ARBA" id="ARBA00022989"/>
    </source>
</evidence>
<protein>
    <recommendedName>
        <fullName evidence="16">Mitochondrial uncoupling protein</fullName>
    </recommendedName>
</protein>
<reference evidence="14 15" key="1">
    <citation type="journal article" date="2024" name="Nat. Commun.">
        <title>Phylogenomics reveals the evolutionary origins of lichenization in chlorophyte algae.</title>
        <authorList>
            <person name="Puginier C."/>
            <person name="Libourel C."/>
            <person name="Otte J."/>
            <person name="Skaloud P."/>
            <person name="Haon M."/>
            <person name="Grisel S."/>
            <person name="Petersen M."/>
            <person name="Berrin J.G."/>
            <person name="Delaux P.M."/>
            <person name="Dal Grande F."/>
            <person name="Keller J."/>
        </authorList>
    </citation>
    <scope>NUCLEOTIDE SEQUENCE [LARGE SCALE GENOMIC DNA]</scope>
    <source>
        <strain evidence="14 15">SAG 245.80</strain>
    </source>
</reference>
<keyword evidence="5 12" id="KW-0812">Transmembrane</keyword>
<name>A0AAW1RAY9_9CHLO</name>
<comment type="caution">
    <text evidence="14">The sequence shown here is derived from an EMBL/GenBank/DDBJ whole genome shotgun (WGS) entry which is preliminary data.</text>
</comment>
<keyword evidence="7" id="KW-0999">Mitochondrion inner membrane</keyword>
<keyword evidence="8" id="KW-1133">Transmembrane helix</keyword>
<keyword evidence="9" id="KW-0346">Stress response</keyword>
<evidence type="ECO:0000256" key="12">
    <source>
        <dbReference type="PROSITE-ProRule" id="PRU00282"/>
    </source>
</evidence>
<evidence type="ECO:0000313" key="15">
    <source>
        <dbReference type="Proteomes" id="UP001445335"/>
    </source>
</evidence>
<feature type="repeat" description="Solcar" evidence="12">
    <location>
        <begin position="110"/>
        <end position="220"/>
    </location>
</feature>